<name>A0A382IUS1_9ZZZZ</name>
<reference evidence="1" key="1">
    <citation type="submission" date="2018-05" db="EMBL/GenBank/DDBJ databases">
        <authorList>
            <person name="Lanie J.A."/>
            <person name="Ng W.-L."/>
            <person name="Kazmierczak K.M."/>
            <person name="Andrzejewski T.M."/>
            <person name="Davidsen T.M."/>
            <person name="Wayne K.J."/>
            <person name="Tettelin H."/>
            <person name="Glass J.I."/>
            <person name="Rusch D."/>
            <person name="Podicherti R."/>
            <person name="Tsui H.-C.T."/>
            <person name="Winkler M.E."/>
        </authorList>
    </citation>
    <scope>NUCLEOTIDE SEQUENCE</scope>
</reference>
<accession>A0A382IUS1</accession>
<dbReference type="EMBL" id="UINC01069723">
    <property type="protein sequence ID" value="SVC03318.1"/>
    <property type="molecule type" value="Genomic_DNA"/>
</dbReference>
<gene>
    <name evidence="1" type="ORF">METZ01_LOCUS256172</name>
</gene>
<proteinExistence type="predicted"/>
<protein>
    <submittedName>
        <fullName evidence="1">Uncharacterized protein</fullName>
    </submittedName>
</protein>
<evidence type="ECO:0000313" key="1">
    <source>
        <dbReference type="EMBL" id="SVC03318.1"/>
    </source>
</evidence>
<dbReference type="AlphaFoldDB" id="A0A382IUS1"/>
<sequence>MHYVLDNNGRKYLIKEINKFYEHLIDFHTNDGRANNSLHEENGYYFTVTEDFFEKIKKMFNSQNKKP</sequence>
<organism evidence="1">
    <name type="scientific">marine metagenome</name>
    <dbReference type="NCBI Taxonomy" id="408172"/>
    <lineage>
        <taxon>unclassified sequences</taxon>
        <taxon>metagenomes</taxon>
        <taxon>ecological metagenomes</taxon>
    </lineage>
</organism>